<dbReference type="AlphaFoldDB" id="A0Q3G6"/>
<protein>
    <recommendedName>
        <fullName evidence="4">Type-4 uracil-DNA glycosylase</fullName>
        <ecNumber evidence="3">3.2.2.27</ecNumber>
    </recommendedName>
</protein>
<evidence type="ECO:0000256" key="9">
    <source>
        <dbReference type="ARBA" id="ARBA00023004"/>
    </source>
</evidence>
<dbReference type="eggNOG" id="COG1573">
    <property type="taxonomic scope" value="Bacteria"/>
</dbReference>
<evidence type="ECO:0000313" key="14">
    <source>
        <dbReference type="Proteomes" id="UP000008220"/>
    </source>
</evidence>
<dbReference type="STRING" id="386415.NT01CX_0702"/>
<keyword evidence="9" id="KW-0408">Iron</keyword>
<evidence type="ECO:0000256" key="2">
    <source>
        <dbReference type="ARBA" id="ARBA00006521"/>
    </source>
</evidence>
<dbReference type="InterPro" id="IPR005122">
    <property type="entry name" value="Uracil-DNA_glycosylase-like"/>
</dbReference>
<keyword evidence="6" id="KW-0479">Metal-binding</keyword>
<evidence type="ECO:0000256" key="7">
    <source>
        <dbReference type="ARBA" id="ARBA00022763"/>
    </source>
</evidence>
<evidence type="ECO:0000256" key="10">
    <source>
        <dbReference type="ARBA" id="ARBA00023014"/>
    </source>
</evidence>
<dbReference type="GO" id="GO:0006281">
    <property type="term" value="P:DNA repair"/>
    <property type="evidence" value="ECO:0007669"/>
    <property type="project" value="UniProtKB-KW"/>
</dbReference>
<evidence type="ECO:0000256" key="5">
    <source>
        <dbReference type="ARBA" id="ARBA00022485"/>
    </source>
</evidence>
<keyword evidence="10" id="KW-0411">Iron-sulfur</keyword>
<dbReference type="GO" id="GO:0004844">
    <property type="term" value="F:uracil DNA N-glycosylase activity"/>
    <property type="evidence" value="ECO:0007669"/>
    <property type="project" value="UniProtKB-EC"/>
</dbReference>
<evidence type="ECO:0000259" key="12">
    <source>
        <dbReference type="SMART" id="SM00986"/>
    </source>
</evidence>
<evidence type="ECO:0000256" key="3">
    <source>
        <dbReference type="ARBA" id="ARBA00012030"/>
    </source>
</evidence>
<dbReference type="InterPro" id="IPR051536">
    <property type="entry name" value="UDG_Type-4/5"/>
</dbReference>
<evidence type="ECO:0000256" key="1">
    <source>
        <dbReference type="ARBA" id="ARBA00001400"/>
    </source>
</evidence>
<dbReference type="SUPFAM" id="SSF52141">
    <property type="entry name" value="Uracil-DNA glycosylase-like"/>
    <property type="match status" value="1"/>
</dbReference>
<evidence type="ECO:0000256" key="8">
    <source>
        <dbReference type="ARBA" id="ARBA00022801"/>
    </source>
</evidence>
<keyword evidence="11" id="KW-0234">DNA repair</keyword>
<dbReference type="PANTHER" id="PTHR33693:SF1">
    <property type="entry name" value="TYPE-4 URACIL-DNA GLYCOSYLASE"/>
    <property type="match status" value="1"/>
</dbReference>
<dbReference type="PANTHER" id="PTHR33693">
    <property type="entry name" value="TYPE-5 URACIL-DNA GLYCOSYLASE"/>
    <property type="match status" value="1"/>
</dbReference>
<dbReference type="NCBIfam" id="TIGR00758">
    <property type="entry name" value="UDG_fam4"/>
    <property type="match status" value="1"/>
</dbReference>
<dbReference type="Pfam" id="PF03167">
    <property type="entry name" value="UDG"/>
    <property type="match status" value="1"/>
</dbReference>
<dbReference type="EMBL" id="CP000382">
    <property type="protein sequence ID" value="ABK62603.1"/>
    <property type="molecule type" value="Genomic_DNA"/>
</dbReference>
<name>A0Q3G6_CLONN</name>
<comment type="catalytic activity">
    <reaction evidence="1">
        <text>Hydrolyzes single-stranded DNA or mismatched double-stranded DNA and polynucleotides, releasing free uracil.</text>
        <dbReference type="EC" id="3.2.2.27"/>
    </reaction>
</comment>
<dbReference type="Proteomes" id="UP000008220">
    <property type="component" value="Chromosome"/>
</dbReference>
<dbReference type="GO" id="GO:0051539">
    <property type="term" value="F:4 iron, 4 sulfur cluster binding"/>
    <property type="evidence" value="ECO:0007669"/>
    <property type="project" value="UniProtKB-KW"/>
</dbReference>
<comment type="similarity">
    <text evidence="2">Belongs to the uracil-DNA glycosylase (UDG) superfamily. Type 4 (UDGa) family.</text>
</comment>
<proteinExistence type="inferred from homology"/>
<keyword evidence="14" id="KW-1185">Reference proteome</keyword>
<feature type="domain" description="Uracil-DNA glycosylase-like" evidence="12">
    <location>
        <begin position="33"/>
        <end position="180"/>
    </location>
</feature>
<dbReference type="SMART" id="SM00987">
    <property type="entry name" value="UreE_C"/>
    <property type="match status" value="1"/>
</dbReference>
<evidence type="ECO:0000256" key="11">
    <source>
        <dbReference type="ARBA" id="ARBA00023204"/>
    </source>
</evidence>
<dbReference type="HOGENOM" id="CLU_044815_1_3_9"/>
<dbReference type="SMART" id="SM00986">
    <property type="entry name" value="UDG"/>
    <property type="match status" value="1"/>
</dbReference>
<dbReference type="InterPro" id="IPR036895">
    <property type="entry name" value="Uracil-DNA_glycosylase-like_sf"/>
</dbReference>
<sequence length="190" mass="22048">MEGIKLLQWRELYKECIECHNCELGDKRTHMVFGEGNPKANLMFIGEAPGADEDRTGKPFVGKAGQLLTKGLMALDLYRDRDYYITNICKCRPENNRNPMDHEAYACIQYLRNQVALIKPKIIVCLGAVSGKYIIDKDLRITRDRGKWIEKKGVYIMPIFHPAAILRDDNKKPLFWGDLKEIKRKYLEIK</sequence>
<organism evidence="13 14">
    <name type="scientific">Clostridium novyi (strain NT)</name>
    <dbReference type="NCBI Taxonomy" id="386415"/>
    <lineage>
        <taxon>Bacteria</taxon>
        <taxon>Bacillati</taxon>
        <taxon>Bacillota</taxon>
        <taxon>Clostridia</taxon>
        <taxon>Eubacteriales</taxon>
        <taxon>Clostridiaceae</taxon>
        <taxon>Clostridium</taxon>
    </lineage>
</organism>
<keyword evidence="7" id="KW-0227">DNA damage</keyword>
<reference evidence="13 14" key="1">
    <citation type="journal article" date="2006" name="Nat. Biotechnol.">
        <title>The genome and transcriptomes of the anti-tumor agent Clostridium novyi-NT.</title>
        <authorList>
            <person name="Bettegowda C."/>
            <person name="Huang X."/>
            <person name="Lin J."/>
            <person name="Cheong I."/>
            <person name="Kohli M."/>
            <person name="Szabo S.A."/>
            <person name="Zhang X."/>
            <person name="Diaz L.A. Jr."/>
            <person name="Velculescu V.E."/>
            <person name="Parmigiani G."/>
            <person name="Kinzler K.W."/>
            <person name="Vogelstein B."/>
            <person name="Zhou S."/>
        </authorList>
    </citation>
    <scope>NUCLEOTIDE SEQUENCE [LARGE SCALE GENOMIC DNA]</scope>
    <source>
        <strain evidence="13 14">NT</strain>
    </source>
</reference>
<gene>
    <name evidence="13" type="ordered locus">NT01CX_0702</name>
</gene>
<dbReference type="Gene3D" id="3.40.470.10">
    <property type="entry name" value="Uracil-DNA glycosylase-like domain"/>
    <property type="match status" value="1"/>
</dbReference>
<dbReference type="KEGG" id="cno:NT01CX_0702"/>
<dbReference type="InterPro" id="IPR005273">
    <property type="entry name" value="Ura-DNA_glyco_family4"/>
</dbReference>
<evidence type="ECO:0000256" key="6">
    <source>
        <dbReference type="ARBA" id="ARBA00022723"/>
    </source>
</evidence>
<keyword evidence="5" id="KW-0004">4Fe-4S</keyword>
<accession>A0Q3G6</accession>
<dbReference type="GO" id="GO:0046872">
    <property type="term" value="F:metal ion binding"/>
    <property type="evidence" value="ECO:0007669"/>
    <property type="project" value="UniProtKB-KW"/>
</dbReference>
<evidence type="ECO:0000313" key="13">
    <source>
        <dbReference type="EMBL" id="ABK62603.1"/>
    </source>
</evidence>
<keyword evidence="8" id="KW-0378">Hydrolase</keyword>
<dbReference type="CDD" id="cd10030">
    <property type="entry name" value="UDG-F4_TTUDGA_SPO1dp_like"/>
    <property type="match status" value="1"/>
</dbReference>
<evidence type="ECO:0000256" key="4">
    <source>
        <dbReference type="ARBA" id="ARBA00019403"/>
    </source>
</evidence>
<dbReference type="EC" id="3.2.2.27" evidence="3"/>